<dbReference type="Pfam" id="PF00041">
    <property type="entry name" value="fn3"/>
    <property type="match status" value="1"/>
</dbReference>
<dbReference type="EMBL" id="JBJQND010000008">
    <property type="protein sequence ID" value="KAL3869606.1"/>
    <property type="molecule type" value="Genomic_DNA"/>
</dbReference>
<proteinExistence type="predicted"/>
<dbReference type="InterPro" id="IPR036116">
    <property type="entry name" value="FN3_sf"/>
</dbReference>
<reference evidence="4 5" key="1">
    <citation type="submission" date="2024-11" db="EMBL/GenBank/DDBJ databases">
        <title>Chromosome-level genome assembly of the freshwater bivalve Anodonta woodiana.</title>
        <authorList>
            <person name="Chen X."/>
        </authorList>
    </citation>
    <scope>NUCLEOTIDE SEQUENCE [LARGE SCALE GENOMIC DNA]</scope>
    <source>
        <strain evidence="4">MN2024</strain>
        <tissue evidence="4">Gills</tissue>
    </source>
</reference>
<evidence type="ECO:0000313" key="4">
    <source>
        <dbReference type="EMBL" id="KAL3869606.1"/>
    </source>
</evidence>
<organism evidence="4 5">
    <name type="scientific">Sinanodonta woodiana</name>
    <name type="common">Chinese pond mussel</name>
    <name type="synonym">Anodonta woodiana</name>
    <dbReference type="NCBI Taxonomy" id="1069815"/>
    <lineage>
        <taxon>Eukaryota</taxon>
        <taxon>Metazoa</taxon>
        <taxon>Spiralia</taxon>
        <taxon>Lophotrochozoa</taxon>
        <taxon>Mollusca</taxon>
        <taxon>Bivalvia</taxon>
        <taxon>Autobranchia</taxon>
        <taxon>Heteroconchia</taxon>
        <taxon>Palaeoheterodonta</taxon>
        <taxon>Unionida</taxon>
        <taxon>Unionoidea</taxon>
        <taxon>Unionidae</taxon>
        <taxon>Unioninae</taxon>
        <taxon>Sinanodonta</taxon>
    </lineage>
</organism>
<evidence type="ECO:0000256" key="1">
    <source>
        <dbReference type="SAM" id="MobiDB-lite"/>
    </source>
</evidence>
<protein>
    <recommendedName>
        <fullName evidence="3">Fibronectin type-III domain-containing protein</fullName>
    </recommendedName>
</protein>
<dbReference type="SMART" id="SM00060">
    <property type="entry name" value="FN3"/>
    <property type="match status" value="2"/>
</dbReference>
<dbReference type="Proteomes" id="UP001634394">
    <property type="component" value="Unassembled WGS sequence"/>
</dbReference>
<keyword evidence="2" id="KW-0812">Transmembrane</keyword>
<accession>A0ABD3W880</accession>
<keyword evidence="2" id="KW-0472">Membrane</keyword>
<gene>
    <name evidence="4" type="ORF">ACJMK2_042273</name>
</gene>
<dbReference type="AlphaFoldDB" id="A0ABD3W880"/>
<dbReference type="InterPro" id="IPR003961">
    <property type="entry name" value="FN3_dom"/>
</dbReference>
<dbReference type="CDD" id="cd00063">
    <property type="entry name" value="FN3"/>
    <property type="match status" value="2"/>
</dbReference>
<feature type="transmembrane region" description="Helical" evidence="2">
    <location>
        <begin position="711"/>
        <end position="733"/>
    </location>
</feature>
<evidence type="ECO:0000256" key="2">
    <source>
        <dbReference type="SAM" id="Phobius"/>
    </source>
</evidence>
<feature type="compositionally biased region" description="Basic and acidic residues" evidence="1">
    <location>
        <begin position="1055"/>
        <end position="1066"/>
    </location>
</feature>
<keyword evidence="2" id="KW-1133">Transmembrane helix</keyword>
<keyword evidence="5" id="KW-1185">Reference proteome</keyword>
<sequence>MEIKVSKSPVQILVLLPVCLSLSKICQVKSATSLMSLLFMLSCLTCALTPTTDSATVFPKCGDIVPVDPFYFIGEYLNLTCTLWDVDNNKTVSLYFDMAVNNNGDWSNVEINQTGYNISQFNNTAIQLTSPVLTIDDAQRHNVTRSYSCKVREAVNDCTESNKNVVKNERVRIDYYPQNPENFSCQVYNWEKLTCRWDMIPYFHKADINVECFMTISQKLEGSDAKIEWTQCPNGSFTSFTTNDFTPDLDHWFHFNITNTVRRKVTTSAAIHISLDHIVKPAPVDFISFPNISDTCVTVVWSHSKQFQKNVFRVRYTSDCSSEQEKRTREMKITVCDLNPFTNYTFVVDSRPVKYLSAEENSLDTTGFTSDPINSSVITMPAVPAANPKLLSYVDELDTESRFREVLVYWEPLPPCDLHDSPSGQWYEIITKERGSEKTLKSVVNDSKAISQPLMLPDQGKPYDVMLRVITGSKKKREDFSHLVIWPRKQSPVAPSMIVEYDEMNGGTNFYITLNQMETSQSQTSHVLYWCHSQRGSRCEKAPSLKEINGSSTEIFIKNYMMDVYIRFGVESQQPVLGEITRSGIQMGTCIYKKNLKPLIPPKNFHIAKGISEREGELSLQWDPYDCNSREPESGYVLNYTLYYCQVTDESSCNYNTSNSISIQRDMHNYTMKKLIPGGRYKVWLTARTSAGEGPPTVSVDTYIYVQEFPLWGKVTIGVVLLIVLLAIIICIAKTHQYIKSRREEFSRIQIAQSNGHMWQNNGHVIVDDQSAELIPDMDENEELGEIIPLQSNGEAKFSMNSDSSRTNLLLASSKDGPNKKQLDMPLLDIKDDGSYIFSNDNNSSSSDTESHGDIKAEKEIKLCAFVLLPELGHQTTNLLPEGYCRAVGYEDYVPNDKTNPALNEDMLDNKFLKIQGQAVHSQSIDSLLNDFLELQGLPLDQFKGNCCERDKDVDSLCVEDSSNLPQENVTIEKKIEPGWMKSKHDFESDELVPSGDDDAASEDSLSLWDDICRSFDKIEKTNGYVCADEVLDEDGELLLSNSYFSFDGSHLDEVSSGSDEDHVRSEPNSVRSENDHVTSDMINTDFFTVDNNNDVRCDDDIASTANNTRTSLDEQCDFSKTNEKSCVDSDDHNSDIENDLSILQNVFAHNQECQVMDPCFSQSQNSGPDTLTCPSNNIYAIEVVPNGFEDGMVRFPLDFLGKKVGKDSTSRNGYTCFPTA</sequence>
<evidence type="ECO:0000259" key="3">
    <source>
        <dbReference type="PROSITE" id="PS50853"/>
    </source>
</evidence>
<feature type="domain" description="Fibronectin type-III" evidence="3">
    <location>
        <begin position="601"/>
        <end position="709"/>
    </location>
</feature>
<dbReference type="InterPro" id="IPR013783">
    <property type="entry name" value="Ig-like_fold"/>
</dbReference>
<dbReference type="Gene3D" id="2.60.40.10">
    <property type="entry name" value="Immunoglobulins"/>
    <property type="match status" value="3"/>
</dbReference>
<dbReference type="SUPFAM" id="SSF49265">
    <property type="entry name" value="Fibronectin type III"/>
    <property type="match status" value="2"/>
</dbReference>
<name>A0ABD3W880_SINWO</name>
<feature type="region of interest" description="Disordered" evidence="1">
    <location>
        <begin position="1055"/>
        <end position="1078"/>
    </location>
</feature>
<evidence type="ECO:0000313" key="5">
    <source>
        <dbReference type="Proteomes" id="UP001634394"/>
    </source>
</evidence>
<dbReference type="PROSITE" id="PS50853">
    <property type="entry name" value="FN3"/>
    <property type="match status" value="1"/>
</dbReference>
<comment type="caution">
    <text evidence="4">The sequence shown here is derived from an EMBL/GenBank/DDBJ whole genome shotgun (WGS) entry which is preliminary data.</text>
</comment>